<evidence type="ECO:0000313" key="6">
    <source>
        <dbReference type="EMBL" id="UTW11174.1"/>
    </source>
</evidence>
<dbReference type="SUPFAM" id="SSF53850">
    <property type="entry name" value="Periplasmic binding protein-like II"/>
    <property type="match status" value="1"/>
</dbReference>
<dbReference type="RefSeq" id="WP_255853212.1">
    <property type="nucleotide sequence ID" value="NZ_CP073347.1"/>
</dbReference>
<evidence type="ECO:0000256" key="3">
    <source>
        <dbReference type="ARBA" id="ARBA00023125"/>
    </source>
</evidence>
<dbReference type="Gene3D" id="1.10.10.10">
    <property type="entry name" value="Winged helix-like DNA-binding domain superfamily/Winged helix DNA-binding domain"/>
    <property type="match status" value="1"/>
</dbReference>
<dbReference type="Pfam" id="PF00126">
    <property type="entry name" value="HTH_1"/>
    <property type="match status" value="1"/>
</dbReference>
<evidence type="ECO:0000256" key="4">
    <source>
        <dbReference type="ARBA" id="ARBA00023163"/>
    </source>
</evidence>
<dbReference type="InterPro" id="IPR036390">
    <property type="entry name" value="WH_DNA-bd_sf"/>
</dbReference>
<dbReference type="PROSITE" id="PS50931">
    <property type="entry name" value="HTH_LYSR"/>
    <property type="match status" value="1"/>
</dbReference>
<dbReference type="InterPro" id="IPR005119">
    <property type="entry name" value="LysR_subst-bd"/>
</dbReference>
<keyword evidence="3" id="KW-0238">DNA-binding</keyword>
<dbReference type="SUPFAM" id="SSF46785">
    <property type="entry name" value="Winged helix' DNA-binding domain"/>
    <property type="match status" value="1"/>
</dbReference>
<keyword evidence="4" id="KW-0804">Transcription</keyword>
<comment type="similarity">
    <text evidence="1">Belongs to the LysR transcriptional regulatory family.</text>
</comment>
<accession>A0ABY5HGS6</accession>
<keyword evidence="2" id="KW-0805">Transcription regulation</keyword>
<dbReference type="InterPro" id="IPR000847">
    <property type="entry name" value="LysR_HTH_N"/>
</dbReference>
<dbReference type="Gene3D" id="3.40.190.10">
    <property type="entry name" value="Periplasmic binding protein-like II"/>
    <property type="match status" value="2"/>
</dbReference>
<name>A0ABY5HGS6_9GAMM</name>
<sequence length="303" mass="34520">MMAIRYELRHLRYFIAVAEELSFRGAANRLNLAQPALSRSIKQLEDILDLQLLERSSRQVRLTAQGQTFLEGAYQTLELLEETGRQAQRVFGGEVGHLHIGYTDFAITGRLPTILDAFRKAYPSIQLQLSHGFTYQQIESLAASKLDFGFVTGPVGEHDLDSVTVQRDRLVAVVSSQHPLAPRASVRLEELREEPFVMGLATGWRHFHLHLQSICLRRGFLPRVVQEAYNSEGIFGFIEANLGITVHVESMRNYYRKGTVILELDDVDEEIPTDMVWLRGAVTPVQQQFIDFIRQHFVDNAQE</sequence>
<evidence type="ECO:0000259" key="5">
    <source>
        <dbReference type="PROSITE" id="PS50931"/>
    </source>
</evidence>
<evidence type="ECO:0000256" key="1">
    <source>
        <dbReference type="ARBA" id="ARBA00009437"/>
    </source>
</evidence>
<dbReference type="EMBL" id="CP073347">
    <property type="protein sequence ID" value="UTW11174.1"/>
    <property type="molecule type" value="Genomic_DNA"/>
</dbReference>
<keyword evidence="7" id="KW-1185">Reference proteome</keyword>
<dbReference type="CDD" id="cd08414">
    <property type="entry name" value="PBP2_LTTR_aromatics_like"/>
    <property type="match status" value="1"/>
</dbReference>
<reference evidence="6" key="1">
    <citation type="submission" date="2021-04" db="EMBL/GenBank/DDBJ databases">
        <title>Oceanospirillales bacteria with DddD are important DMSP degraders in coastal seawater.</title>
        <authorList>
            <person name="Liu J."/>
        </authorList>
    </citation>
    <scope>NUCLEOTIDE SEQUENCE</scope>
    <source>
        <strain evidence="6">D13-1</strain>
    </source>
</reference>
<dbReference type="PRINTS" id="PR00039">
    <property type="entry name" value="HTHLYSR"/>
</dbReference>
<dbReference type="PANTHER" id="PTHR30346:SF0">
    <property type="entry name" value="HCA OPERON TRANSCRIPTIONAL ACTIVATOR HCAR"/>
    <property type="match status" value="1"/>
</dbReference>
<dbReference type="Proteomes" id="UP001058461">
    <property type="component" value="Chromosome"/>
</dbReference>
<dbReference type="PANTHER" id="PTHR30346">
    <property type="entry name" value="TRANSCRIPTIONAL DUAL REGULATOR HCAR-RELATED"/>
    <property type="match status" value="1"/>
</dbReference>
<evidence type="ECO:0000256" key="2">
    <source>
        <dbReference type="ARBA" id="ARBA00023015"/>
    </source>
</evidence>
<dbReference type="InterPro" id="IPR036388">
    <property type="entry name" value="WH-like_DNA-bd_sf"/>
</dbReference>
<dbReference type="Pfam" id="PF03466">
    <property type="entry name" value="LysR_substrate"/>
    <property type="match status" value="1"/>
</dbReference>
<feature type="domain" description="HTH lysR-type" evidence="5">
    <location>
        <begin position="6"/>
        <end position="63"/>
    </location>
</feature>
<organism evidence="6 7">
    <name type="scientific">Marinobacterium rhizophilum</name>
    <dbReference type="NCBI Taxonomy" id="420402"/>
    <lineage>
        <taxon>Bacteria</taxon>
        <taxon>Pseudomonadati</taxon>
        <taxon>Pseudomonadota</taxon>
        <taxon>Gammaproteobacteria</taxon>
        <taxon>Oceanospirillales</taxon>
        <taxon>Oceanospirillaceae</taxon>
        <taxon>Marinobacterium</taxon>
    </lineage>
</organism>
<protein>
    <submittedName>
        <fullName evidence="6">LysR family transcriptional regulator</fullName>
    </submittedName>
</protein>
<gene>
    <name evidence="6" type="ORF">KDW95_18165</name>
</gene>
<proteinExistence type="inferred from homology"/>
<evidence type="ECO:0000313" key="7">
    <source>
        <dbReference type="Proteomes" id="UP001058461"/>
    </source>
</evidence>